<sequence length="13" mass="1475">MANHKILLESFGD</sequence>
<protein>
    <submittedName>
        <fullName evidence="1">Uncharacterized protein</fullName>
    </submittedName>
</protein>
<dbReference type="EMBL" id="GGEC01070760">
    <property type="protein sequence ID" value="MBX51244.1"/>
    <property type="molecule type" value="Transcribed_RNA"/>
</dbReference>
<evidence type="ECO:0000313" key="1">
    <source>
        <dbReference type="EMBL" id="MBX51244.1"/>
    </source>
</evidence>
<accession>A0A2P2P908</accession>
<reference evidence="1" key="1">
    <citation type="submission" date="2018-02" db="EMBL/GenBank/DDBJ databases">
        <title>Rhizophora mucronata_Transcriptome.</title>
        <authorList>
            <person name="Meera S.P."/>
            <person name="Sreeshan A."/>
            <person name="Augustine A."/>
        </authorList>
    </citation>
    <scope>NUCLEOTIDE SEQUENCE</scope>
    <source>
        <tissue evidence="1">Leaf</tissue>
    </source>
</reference>
<proteinExistence type="predicted"/>
<organism evidence="1">
    <name type="scientific">Rhizophora mucronata</name>
    <name type="common">Asiatic mangrove</name>
    <dbReference type="NCBI Taxonomy" id="61149"/>
    <lineage>
        <taxon>Eukaryota</taxon>
        <taxon>Viridiplantae</taxon>
        <taxon>Streptophyta</taxon>
        <taxon>Embryophyta</taxon>
        <taxon>Tracheophyta</taxon>
        <taxon>Spermatophyta</taxon>
        <taxon>Magnoliopsida</taxon>
        <taxon>eudicotyledons</taxon>
        <taxon>Gunneridae</taxon>
        <taxon>Pentapetalae</taxon>
        <taxon>rosids</taxon>
        <taxon>fabids</taxon>
        <taxon>Malpighiales</taxon>
        <taxon>Rhizophoraceae</taxon>
        <taxon>Rhizophora</taxon>
    </lineage>
</organism>
<name>A0A2P2P908_RHIMU</name>